<evidence type="ECO:0000313" key="1">
    <source>
        <dbReference type="EMBL" id="VAX16070.1"/>
    </source>
</evidence>
<name>A0A3B1BZD3_9ZZZZ</name>
<organism evidence="1">
    <name type="scientific">hydrothermal vent metagenome</name>
    <dbReference type="NCBI Taxonomy" id="652676"/>
    <lineage>
        <taxon>unclassified sequences</taxon>
        <taxon>metagenomes</taxon>
        <taxon>ecological metagenomes</taxon>
    </lineage>
</organism>
<proteinExistence type="predicted"/>
<dbReference type="EMBL" id="UOGE01000003">
    <property type="protein sequence ID" value="VAX16070.1"/>
    <property type="molecule type" value="Genomic_DNA"/>
</dbReference>
<feature type="non-terminal residue" evidence="1">
    <location>
        <position position="1"/>
    </location>
</feature>
<protein>
    <submittedName>
        <fullName evidence="1">Uncharacterized protein</fullName>
    </submittedName>
</protein>
<accession>A0A3B1BZD3</accession>
<dbReference type="AlphaFoldDB" id="A0A3B1BZD3"/>
<sequence>AFCERSVGIGAKIEDVEARARANGFAPSIYVGDVPDESVPDASVPDRSSGRLIVMKTVSSVHFICGVYYEHGLAVKKSFYTQDD</sequence>
<gene>
    <name evidence="1" type="ORF">MNBD_NITROSPINAE02-70</name>
</gene>
<reference evidence="1" key="1">
    <citation type="submission" date="2018-06" db="EMBL/GenBank/DDBJ databases">
        <authorList>
            <person name="Zhirakovskaya E."/>
        </authorList>
    </citation>
    <scope>NUCLEOTIDE SEQUENCE</scope>
</reference>